<evidence type="ECO:0000256" key="3">
    <source>
        <dbReference type="ARBA" id="ARBA00022989"/>
    </source>
</evidence>
<proteinExistence type="predicted"/>
<feature type="domain" description="Major facilitator superfamily (MFS) profile" evidence="7">
    <location>
        <begin position="64"/>
        <end position="565"/>
    </location>
</feature>
<feature type="transmembrane region" description="Helical" evidence="6">
    <location>
        <begin position="470"/>
        <end position="492"/>
    </location>
</feature>
<evidence type="ECO:0000256" key="1">
    <source>
        <dbReference type="ARBA" id="ARBA00004141"/>
    </source>
</evidence>
<dbReference type="InterPro" id="IPR020846">
    <property type="entry name" value="MFS_dom"/>
</dbReference>
<dbReference type="OrthoDB" id="10021397at2759"/>
<sequence>MSDGSPKKEAVTVEAEKAIAPEEATRVNSRTSVQPANESRPDTAIMEAKNEEHQYLTGARLWLVHTGILLSVFLVALDQSIVSTALPKLSSEFQALEQLTWIVSTYFLTQAGLMLFFGQVLTIVSSKWVFLICIVIFEIGSLICGVAPNINVLIGGRAIQGVGGSGGFISILVVISEIAAIETRPILLASFGGVFGLASIFGPLLGGVFTDRLTWRWCFWECESNINLPFGAVSLVAVFFWLPRHPPLQNAHHEGKTLLQKWLSLDWVGTIVSLGMTVSLLLALQWGGLQYDWNSGTIIGLFVTSGVSFILLVLWERHLGDRAMMPMAILVRRTQLSAGTVSFMVMLLSIVTTYYLPFFYQSLGHSAEKSGIDIIPLMMAMVVGSGVGGWLNSLTGRYTPFMIVGGTLCAIAGGLLFTIKGDTPNANIIGYQILLGFGEGIAFNQPIVSIQAEYAFSPELIPQASSLVTYMQLLGAVCGISIAGAVFGNQLGKNLAEWVGIIPEEAINGVKQSVTVIFQLPPLIQLIVIKAYIAAVDYAFLVVVPAGGIIIIAALFVKNYNLKERGVKPGTAIHV</sequence>
<dbReference type="AlphaFoldDB" id="A0A0C2X5Z6"/>
<feature type="transmembrane region" description="Helical" evidence="6">
    <location>
        <begin position="263"/>
        <end position="284"/>
    </location>
</feature>
<keyword evidence="2 6" id="KW-0812">Transmembrane</keyword>
<evidence type="ECO:0000256" key="2">
    <source>
        <dbReference type="ARBA" id="ARBA00022692"/>
    </source>
</evidence>
<dbReference type="Proteomes" id="UP000054097">
    <property type="component" value="Unassembled WGS sequence"/>
</dbReference>
<dbReference type="STRING" id="933852.A0A0C2X5Z6"/>
<dbReference type="PANTHER" id="PTHR23501">
    <property type="entry name" value="MAJOR FACILITATOR SUPERFAMILY"/>
    <property type="match status" value="1"/>
</dbReference>
<feature type="transmembrane region" description="Helical" evidence="6">
    <location>
        <begin position="336"/>
        <end position="360"/>
    </location>
</feature>
<keyword evidence="9" id="KW-1185">Reference proteome</keyword>
<organism evidence="8 9">
    <name type="scientific">Serendipita vermifera MAFF 305830</name>
    <dbReference type="NCBI Taxonomy" id="933852"/>
    <lineage>
        <taxon>Eukaryota</taxon>
        <taxon>Fungi</taxon>
        <taxon>Dikarya</taxon>
        <taxon>Basidiomycota</taxon>
        <taxon>Agaricomycotina</taxon>
        <taxon>Agaricomycetes</taxon>
        <taxon>Sebacinales</taxon>
        <taxon>Serendipitaceae</taxon>
        <taxon>Serendipita</taxon>
    </lineage>
</organism>
<dbReference type="Gene3D" id="1.20.1250.20">
    <property type="entry name" value="MFS general substrate transporter like domains"/>
    <property type="match status" value="1"/>
</dbReference>
<dbReference type="PANTHER" id="PTHR23501:SF198">
    <property type="entry name" value="AZOLE RESISTANCE PROTEIN 1-RELATED"/>
    <property type="match status" value="1"/>
</dbReference>
<evidence type="ECO:0000256" key="4">
    <source>
        <dbReference type="ARBA" id="ARBA00023136"/>
    </source>
</evidence>
<accession>A0A0C2X5Z6</accession>
<feature type="transmembrane region" description="Helical" evidence="6">
    <location>
        <begin position="398"/>
        <end position="419"/>
    </location>
</feature>
<dbReference type="Pfam" id="PF07690">
    <property type="entry name" value="MFS_1"/>
    <property type="match status" value="1"/>
</dbReference>
<evidence type="ECO:0000256" key="5">
    <source>
        <dbReference type="SAM" id="MobiDB-lite"/>
    </source>
</evidence>
<feature type="transmembrane region" description="Helical" evidence="6">
    <location>
        <begin position="101"/>
        <end position="121"/>
    </location>
</feature>
<dbReference type="PRINTS" id="PR01036">
    <property type="entry name" value="TCRTETB"/>
</dbReference>
<name>A0A0C2X5Z6_SERVB</name>
<feature type="region of interest" description="Disordered" evidence="5">
    <location>
        <begin position="1"/>
        <end position="43"/>
    </location>
</feature>
<evidence type="ECO:0000313" key="8">
    <source>
        <dbReference type="EMBL" id="KIM24707.1"/>
    </source>
</evidence>
<feature type="transmembrane region" description="Helical" evidence="6">
    <location>
        <begin position="226"/>
        <end position="242"/>
    </location>
</feature>
<evidence type="ECO:0000313" key="9">
    <source>
        <dbReference type="Proteomes" id="UP000054097"/>
    </source>
</evidence>
<dbReference type="HOGENOM" id="CLU_000960_22_1_1"/>
<dbReference type="CDD" id="cd17502">
    <property type="entry name" value="MFS_Azr1_MDR_like"/>
    <property type="match status" value="1"/>
</dbReference>
<dbReference type="Gene3D" id="1.20.1720.10">
    <property type="entry name" value="Multidrug resistance protein D"/>
    <property type="match status" value="1"/>
</dbReference>
<feature type="transmembrane region" description="Helical" evidence="6">
    <location>
        <begin position="61"/>
        <end position="81"/>
    </location>
</feature>
<feature type="transmembrane region" description="Helical" evidence="6">
    <location>
        <begin position="154"/>
        <end position="174"/>
    </location>
</feature>
<dbReference type="SUPFAM" id="SSF103473">
    <property type="entry name" value="MFS general substrate transporter"/>
    <property type="match status" value="1"/>
</dbReference>
<reference evidence="9" key="2">
    <citation type="submission" date="2015-01" db="EMBL/GenBank/DDBJ databases">
        <title>Evolutionary Origins and Diversification of the Mycorrhizal Mutualists.</title>
        <authorList>
            <consortium name="DOE Joint Genome Institute"/>
            <consortium name="Mycorrhizal Genomics Consortium"/>
            <person name="Kohler A."/>
            <person name="Kuo A."/>
            <person name="Nagy L.G."/>
            <person name="Floudas D."/>
            <person name="Copeland A."/>
            <person name="Barry K.W."/>
            <person name="Cichocki N."/>
            <person name="Veneault-Fourrey C."/>
            <person name="LaButti K."/>
            <person name="Lindquist E.A."/>
            <person name="Lipzen A."/>
            <person name="Lundell T."/>
            <person name="Morin E."/>
            <person name="Murat C."/>
            <person name="Riley R."/>
            <person name="Ohm R."/>
            <person name="Sun H."/>
            <person name="Tunlid A."/>
            <person name="Henrissat B."/>
            <person name="Grigoriev I.V."/>
            <person name="Hibbett D.S."/>
            <person name="Martin F."/>
        </authorList>
    </citation>
    <scope>NUCLEOTIDE SEQUENCE [LARGE SCALE GENOMIC DNA]</scope>
    <source>
        <strain evidence="9">MAFF 305830</strain>
    </source>
</reference>
<gene>
    <name evidence="8" type="ORF">M408DRAFT_17540</name>
</gene>
<dbReference type="InterPro" id="IPR011701">
    <property type="entry name" value="MFS"/>
</dbReference>
<dbReference type="GO" id="GO:0005886">
    <property type="term" value="C:plasma membrane"/>
    <property type="evidence" value="ECO:0007669"/>
    <property type="project" value="TreeGrafter"/>
</dbReference>
<dbReference type="GO" id="GO:0022857">
    <property type="term" value="F:transmembrane transporter activity"/>
    <property type="evidence" value="ECO:0007669"/>
    <property type="project" value="InterPro"/>
</dbReference>
<reference evidence="8 9" key="1">
    <citation type="submission" date="2014-04" db="EMBL/GenBank/DDBJ databases">
        <authorList>
            <consortium name="DOE Joint Genome Institute"/>
            <person name="Kuo A."/>
            <person name="Zuccaro A."/>
            <person name="Kohler A."/>
            <person name="Nagy L.G."/>
            <person name="Floudas D."/>
            <person name="Copeland A."/>
            <person name="Barry K.W."/>
            <person name="Cichocki N."/>
            <person name="Veneault-Fourrey C."/>
            <person name="LaButti K."/>
            <person name="Lindquist E.A."/>
            <person name="Lipzen A."/>
            <person name="Lundell T."/>
            <person name="Morin E."/>
            <person name="Murat C."/>
            <person name="Sun H."/>
            <person name="Tunlid A."/>
            <person name="Henrissat B."/>
            <person name="Grigoriev I.V."/>
            <person name="Hibbett D.S."/>
            <person name="Martin F."/>
            <person name="Nordberg H.P."/>
            <person name="Cantor M.N."/>
            <person name="Hua S.X."/>
        </authorList>
    </citation>
    <scope>NUCLEOTIDE SEQUENCE [LARGE SCALE GENOMIC DNA]</scope>
    <source>
        <strain evidence="8 9">MAFF 305830</strain>
    </source>
</reference>
<feature type="transmembrane region" description="Helical" evidence="6">
    <location>
        <begin position="372"/>
        <end position="391"/>
    </location>
</feature>
<feature type="compositionally biased region" description="Polar residues" evidence="5">
    <location>
        <begin position="26"/>
        <end position="37"/>
    </location>
</feature>
<protein>
    <recommendedName>
        <fullName evidence="7">Major facilitator superfamily (MFS) profile domain-containing protein</fullName>
    </recommendedName>
</protein>
<evidence type="ECO:0000256" key="6">
    <source>
        <dbReference type="SAM" id="Phobius"/>
    </source>
</evidence>
<dbReference type="PROSITE" id="PS50850">
    <property type="entry name" value="MFS"/>
    <property type="match status" value="1"/>
</dbReference>
<keyword evidence="4 6" id="KW-0472">Membrane</keyword>
<feature type="transmembrane region" description="Helical" evidence="6">
    <location>
        <begin position="539"/>
        <end position="557"/>
    </location>
</feature>
<feature type="transmembrane region" description="Helical" evidence="6">
    <location>
        <begin position="128"/>
        <end position="148"/>
    </location>
</feature>
<feature type="transmembrane region" description="Helical" evidence="6">
    <location>
        <begin position="186"/>
        <end position="206"/>
    </location>
</feature>
<feature type="compositionally biased region" description="Basic and acidic residues" evidence="5">
    <location>
        <begin position="1"/>
        <end position="25"/>
    </location>
</feature>
<feature type="transmembrane region" description="Helical" evidence="6">
    <location>
        <begin position="296"/>
        <end position="315"/>
    </location>
</feature>
<keyword evidence="3 6" id="KW-1133">Transmembrane helix</keyword>
<evidence type="ECO:0000259" key="7">
    <source>
        <dbReference type="PROSITE" id="PS50850"/>
    </source>
</evidence>
<dbReference type="InterPro" id="IPR036259">
    <property type="entry name" value="MFS_trans_sf"/>
</dbReference>
<comment type="subcellular location">
    <subcellularLocation>
        <location evidence="1">Membrane</location>
        <topology evidence="1">Multi-pass membrane protein</topology>
    </subcellularLocation>
</comment>
<dbReference type="EMBL" id="KN824321">
    <property type="protein sequence ID" value="KIM24707.1"/>
    <property type="molecule type" value="Genomic_DNA"/>
</dbReference>